<feature type="signal peptide" evidence="7">
    <location>
        <begin position="1"/>
        <end position="21"/>
    </location>
</feature>
<keyword evidence="3 6" id="KW-0564">Palmitate</keyword>
<feature type="chain" id="PRO_5028257554" description="LPS-assembly lipoprotein LptE" evidence="7">
    <location>
        <begin position="22"/>
        <end position="158"/>
    </location>
</feature>
<organism evidence="8 9">
    <name type="scientific">Neisseria shayeganii</name>
    <dbReference type="NCBI Taxonomy" id="607712"/>
    <lineage>
        <taxon>Bacteria</taxon>
        <taxon>Pseudomonadati</taxon>
        <taxon>Pseudomonadota</taxon>
        <taxon>Betaproteobacteria</taxon>
        <taxon>Neisseriales</taxon>
        <taxon>Neisseriaceae</taxon>
        <taxon>Neisseria</taxon>
    </lineage>
</organism>
<sequence>MNKYIPLALAVLLSACGFRLAGSDPAVSAELSQRVWAVQGGAMQQVLETELLRRHARVDNAFAGALLQVKDVQTRRDIHSINLSGTVKEYMLVLRVKAEVRFEGRETVHPLDVTVRRPLDYHDRDILGKQEEEALLWAEMRVDAAEQLVRRLGYLKAE</sequence>
<dbReference type="EMBL" id="CP059567">
    <property type="protein sequence ID" value="QMT39732.1"/>
    <property type="molecule type" value="Genomic_DNA"/>
</dbReference>
<dbReference type="PANTHER" id="PTHR38098">
    <property type="entry name" value="LPS-ASSEMBLY LIPOPROTEIN LPTE"/>
    <property type="match status" value="1"/>
</dbReference>
<evidence type="ECO:0000256" key="2">
    <source>
        <dbReference type="ARBA" id="ARBA00023136"/>
    </source>
</evidence>
<evidence type="ECO:0000256" key="1">
    <source>
        <dbReference type="ARBA" id="ARBA00022729"/>
    </source>
</evidence>
<reference evidence="8 9" key="1">
    <citation type="submission" date="2020-07" db="EMBL/GenBank/DDBJ databases">
        <title>Genomic diversity of species in the Neisseriaceae family.</title>
        <authorList>
            <person name="Vincent A.T."/>
            <person name="Bernet E."/>
            <person name="Veyrier F.J."/>
        </authorList>
    </citation>
    <scope>NUCLEOTIDE SEQUENCE [LARGE SCALE GENOMIC DNA]</scope>
    <source>
        <strain evidence="8 9">DSM 22244</strain>
    </source>
</reference>
<keyword evidence="2 6" id="KW-0472">Membrane</keyword>
<comment type="function">
    <text evidence="6">Together with LptD, is involved in the assembly of lipopolysaccharide (LPS) at the surface of the outer membrane. Required for the proper assembly of LptD. Binds LPS and may serve as the LPS recognition site at the outer membrane.</text>
</comment>
<keyword evidence="4 6" id="KW-0998">Cell outer membrane</keyword>
<comment type="similarity">
    <text evidence="6">Belongs to the LptE lipoprotein family.</text>
</comment>
<dbReference type="PANTHER" id="PTHR38098:SF1">
    <property type="entry name" value="LPS-ASSEMBLY LIPOPROTEIN LPTE"/>
    <property type="match status" value="1"/>
</dbReference>
<evidence type="ECO:0000256" key="3">
    <source>
        <dbReference type="ARBA" id="ARBA00023139"/>
    </source>
</evidence>
<evidence type="ECO:0000256" key="4">
    <source>
        <dbReference type="ARBA" id="ARBA00023237"/>
    </source>
</evidence>
<gene>
    <name evidence="6" type="primary">lptE</name>
    <name evidence="8" type="ORF">H3L94_07575</name>
</gene>
<proteinExistence type="inferred from homology"/>
<dbReference type="AlphaFoldDB" id="A0A7D7SG20"/>
<dbReference type="Proteomes" id="UP000514752">
    <property type="component" value="Chromosome"/>
</dbReference>
<keyword evidence="1 6" id="KW-0732">Signal</keyword>
<evidence type="ECO:0000313" key="8">
    <source>
        <dbReference type="EMBL" id="QMT39732.1"/>
    </source>
</evidence>
<name>A0A7D7SG20_9NEIS</name>
<evidence type="ECO:0000313" key="9">
    <source>
        <dbReference type="Proteomes" id="UP000514752"/>
    </source>
</evidence>
<dbReference type="Gene3D" id="3.30.160.150">
    <property type="entry name" value="Lipoprotein like domain"/>
    <property type="match status" value="1"/>
</dbReference>
<accession>A0A7D7SG20</accession>
<dbReference type="GO" id="GO:1990351">
    <property type="term" value="C:transporter complex"/>
    <property type="evidence" value="ECO:0007669"/>
    <property type="project" value="TreeGrafter"/>
</dbReference>
<comment type="subunit">
    <text evidence="6">Component of the lipopolysaccharide transport and assembly complex. Interacts with LptD.</text>
</comment>
<evidence type="ECO:0000256" key="5">
    <source>
        <dbReference type="ARBA" id="ARBA00023288"/>
    </source>
</evidence>
<dbReference type="KEGG" id="nsg:H3L94_07575"/>
<dbReference type="RefSeq" id="WP_182121521.1">
    <property type="nucleotide sequence ID" value="NZ_CP059567.1"/>
</dbReference>
<dbReference type="InterPro" id="IPR007485">
    <property type="entry name" value="LPS_assembly_LptE"/>
</dbReference>
<comment type="subcellular location">
    <subcellularLocation>
        <location evidence="6">Cell outer membrane</location>
        <topology evidence="6">Lipid-anchor</topology>
    </subcellularLocation>
</comment>
<dbReference type="HAMAP" id="MF_01186">
    <property type="entry name" value="LPS_assembly_LptE"/>
    <property type="match status" value="1"/>
</dbReference>
<dbReference type="GO" id="GO:0043165">
    <property type="term" value="P:Gram-negative-bacterium-type cell outer membrane assembly"/>
    <property type="evidence" value="ECO:0007669"/>
    <property type="project" value="UniProtKB-UniRule"/>
</dbReference>
<dbReference type="GO" id="GO:0009279">
    <property type="term" value="C:cell outer membrane"/>
    <property type="evidence" value="ECO:0007669"/>
    <property type="project" value="UniProtKB-SubCell"/>
</dbReference>
<protein>
    <recommendedName>
        <fullName evidence="6">LPS-assembly lipoprotein LptE</fullName>
    </recommendedName>
</protein>
<dbReference type="Pfam" id="PF04390">
    <property type="entry name" value="LptE"/>
    <property type="match status" value="1"/>
</dbReference>
<evidence type="ECO:0000256" key="7">
    <source>
        <dbReference type="SAM" id="SignalP"/>
    </source>
</evidence>
<keyword evidence="5 6" id="KW-0449">Lipoprotein</keyword>
<dbReference type="PROSITE" id="PS51257">
    <property type="entry name" value="PROKAR_LIPOPROTEIN"/>
    <property type="match status" value="1"/>
</dbReference>
<evidence type="ECO:0000256" key="6">
    <source>
        <dbReference type="HAMAP-Rule" id="MF_01186"/>
    </source>
</evidence>